<evidence type="ECO:0000256" key="4">
    <source>
        <dbReference type="ARBA" id="ARBA00022452"/>
    </source>
</evidence>
<gene>
    <name evidence="13" type="ORF">FAZ97_26725</name>
</gene>
<evidence type="ECO:0000313" key="13">
    <source>
        <dbReference type="EMBL" id="QGZ58580.1"/>
    </source>
</evidence>
<keyword evidence="7" id="KW-0406">Ion transport</keyword>
<evidence type="ECO:0000256" key="11">
    <source>
        <dbReference type="SAM" id="SignalP"/>
    </source>
</evidence>
<evidence type="ECO:0000256" key="8">
    <source>
        <dbReference type="ARBA" id="ARBA00023114"/>
    </source>
</evidence>
<keyword evidence="10" id="KW-0998">Cell outer membrane</keyword>
<evidence type="ECO:0000256" key="2">
    <source>
        <dbReference type="ARBA" id="ARBA00011233"/>
    </source>
</evidence>
<evidence type="ECO:0000256" key="3">
    <source>
        <dbReference type="ARBA" id="ARBA00022448"/>
    </source>
</evidence>
<name>A0A7Z2JD11_9BURK</name>
<evidence type="ECO:0000256" key="5">
    <source>
        <dbReference type="ARBA" id="ARBA00022692"/>
    </source>
</evidence>
<dbReference type="PANTHER" id="PTHR34501:SF9">
    <property type="entry name" value="MAJOR OUTER MEMBRANE PROTEIN P.IA"/>
    <property type="match status" value="1"/>
</dbReference>
<evidence type="ECO:0000313" key="14">
    <source>
        <dbReference type="Proteomes" id="UP000434209"/>
    </source>
</evidence>
<dbReference type="SUPFAM" id="SSF56935">
    <property type="entry name" value="Porins"/>
    <property type="match status" value="1"/>
</dbReference>
<keyword evidence="3" id="KW-0813">Transport</keyword>
<keyword evidence="8" id="KW-0626">Porin</keyword>
<keyword evidence="9" id="KW-0472">Membrane</keyword>
<protein>
    <submittedName>
        <fullName evidence="13">Porin</fullName>
    </submittedName>
</protein>
<evidence type="ECO:0000256" key="7">
    <source>
        <dbReference type="ARBA" id="ARBA00023065"/>
    </source>
</evidence>
<accession>A0A7Z2JD11</accession>
<evidence type="ECO:0000256" key="9">
    <source>
        <dbReference type="ARBA" id="ARBA00023136"/>
    </source>
</evidence>
<dbReference type="PANTHER" id="PTHR34501">
    <property type="entry name" value="PROTEIN YDDL-RELATED"/>
    <property type="match status" value="1"/>
</dbReference>
<feature type="domain" description="Porin" evidence="12">
    <location>
        <begin position="12"/>
        <end position="342"/>
    </location>
</feature>
<keyword evidence="14" id="KW-1185">Reference proteome</keyword>
<reference evidence="13 14" key="1">
    <citation type="submission" date="2019-12" db="EMBL/GenBank/DDBJ databases">
        <title>Paraburkholderia acidiphila 7Q-K02 sp. nov and Paraburkholderia acidisoli DHF22 sp. nov., two strains isolated from forest soil.</title>
        <authorList>
            <person name="Gao Z."/>
            <person name="Qiu L."/>
        </authorList>
    </citation>
    <scope>NUCLEOTIDE SEQUENCE [LARGE SCALE GENOMIC DNA]</scope>
    <source>
        <strain evidence="13 14">7Q-K02</strain>
    </source>
</reference>
<dbReference type="InterPro" id="IPR002299">
    <property type="entry name" value="Porin_Neis"/>
</dbReference>
<dbReference type="GO" id="GO:0015288">
    <property type="term" value="F:porin activity"/>
    <property type="evidence" value="ECO:0007669"/>
    <property type="project" value="UniProtKB-KW"/>
</dbReference>
<organism evidence="13 14">
    <name type="scientific">Paraburkholderia acidiphila</name>
    <dbReference type="NCBI Taxonomy" id="2571747"/>
    <lineage>
        <taxon>Bacteria</taxon>
        <taxon>Pseudomonadati</taxon>
        <taxon>Pseudomonadota</taxon>
        <taxon>Betaproteobacteria</taxon>
        <taxon>Burkholderiales</taxon>
        <taxon>Burkholderiaceae</taxon>
        <taxon>Paraburkholderia</taxon>
    </lineage>
</organism>
<dbReference type="Proteomes" id="UP000434209">
    <property type="component" value="Chromosome 3"/>
</dbReference>
<dbReference type="AlphaFoldDB" id="A0A7Z2JD11"/>
<proteinExistence type="predicted"/>
<dbReference type="KEGG" id="pacp:FAZ97_26725"/>
<comment type="subunit">
    <text evidence="2">Homotrimer.</text>
</comment>
<dbReference type="InterPro" id="IPR033900">
    <property type="entry name" value="Gram_neg_porin_domain"/>
</dbReference>
<dbReference type="GO" id="GO:0006811">
    <property type="term" value="P:monoatomic ion transport"/>
    <property type="evidence" value="ECO:0007669"/>
    <property type="project" value="UniProtKB-KW"/>
</dbReference>
<feature type="chain" id="PRO_5030750072" evidence="11">
    <location>
        <begin position="23"/>
        <end position="371"/>
    </location>
</feature>
<dbReference type="Gene3D" id="2.40.160.10">
    <property type="entry name" value="Porin"/>
    <property type="match status" value="1"/>
</dbReference>
<dbReference type="OrthoDB" id="8982743at2"/>
<dbReference type="InterPro" id="IPR023614">
    <property type="entry name" value="Porin_dom_sf"/>
</dbReference>
<evidence type="ECO:0000256" key="1">
    <source>
        <dbReference type="ARBA" id="ARBA00004571"/>
    </source>
</evidence>
<dbReference type="PRINTS" id="PR00184">
    <property type="entry name" value="NEISSPPORIN"/>
</dbReference>
<keyword evidence="6 11" id="KW-0732">Signal</keyword>
<evidence type="ECO:0000256" key="6">
    <source>
        <dbReference type="ARBA" id="ARBA00022729"/>
    </source>
</evidence>
<evidence type="ECO:0000259" key="12">
    <source>
        <dbReference type="Pfam" id="PF13609"/>
    </source>
</evidence>
<keyword evidence="4" id="KW-1134">Transmembrane beta strand</keyword>
<sequence>MRSIGKGLVGASLLVAAGGAVAQTSVTLYGVADTFVQFLGNGAVHSWSVRSGGNSGTSFGLRGSEDLGGGLKAMFTLENGYTINNGGFFVDSSTLFYRQAWVGLSDEKYGSLTFGRQYQPTFWAIYPTDPFRGNEVLSPLSAAAVAADKHTLATQSASGRSSNSIVYQSPVVGGLKLYAMYGLATTVTQPIPQSLGNILDVSLTYSGAAAYVGIAYQNQHSGTETVPGLPGPLNLLGTERFTGALGYRIGIVNLQFNYTYNRSKDAPAGSLAARLGADHSYSIMEAGATIQASSADTVEIAAVERDVRGVHDNTPGVQLGVDHLLSKRTTIYARAGYMKNNGSATMSWPGITVSGANATQTMVAVGMSHRF</sequence>
<dbReference type="GO" id="GO:0009279">
    <property type="term" value="C:cell outer membrane"/>
    <property type="evidence" value="ECO:0007669"/>
    <property type="project" value="UniProtKB-SubCell"/>
</dbReference>
<dbReference type="CDD" id="cd00342">
    <property type="entry name" value="gram_neg_porins"/>
    <property type="match status" value="1"/>
</dbReference>
<dbReference type="EMBL" id="CP046911">
    <property type="protein sequence ID" value="QGZ58580.1"/>
    <property type="molecule type" value="Genomic_DNA"/>
</dbReference>
<dbReference type="InterPro" id="IPR050298">
    <property type="entry name" value="Gram-neg_bact_OMP"/>
</dbReference>
<dbReference type="GO" id="GO:0046930">
    <property type="term" value="C:pore complex"/>
    <property type="evidence" value="ECO:0007669"/>
    <property type="project" value="UniProtKB-KW"/>
</dbReference>
<evidence type="ECO:0000256" key="10">
    <source>
        <dbReference type="ARBA" id="ARBA00023237"/>
    </source>
</evidence>
<dbReference type="RefSeq" id="WP_158761558.1">
    <property type="nucleotide sequence ID" value="NZ_CP046911.1"/>
</dbReference>
<comment type="subcellular location">
    <subcellularLocation>
        <location evidence="1">Cell outer membrane</location>
        <topology evidence="1">Multi-pass membrane protein</topology>
    </subcellularLocation>
</comment>
<feature type="signal peptide" evidence="11">
    <location>
        <begin position="1"/>
        <end position="22"/>
    </location>
</feature>
<dbReference type="Pfam" id="PF13609">
    <property type="entry name" value="Porin_4"/>
    <property type="match status" value="1"/>
</dbReference>
<keyword evidence="5" id="KW-0812">Transmembrane</keyword>